<gene>
    <name evidence="2" type="ORF">BBB56_10190</name>
</gene>
<dbReference type="AlphaFoldDB" id="A0A3N4PBY3"/>
<dbReference type="Gene3D" id="2.60.40.1090">
    <property type="entry name" value="Fimbrial-type adhesion domain"/>
    <property type="match status" value="1"/>
</dbReference>
<evidence type="ECO:0000313" key="3">
    <source>
        <dbReference type="Proteomes" id="UP000281332"/>
    </source>
</evidence>
<name>A0A3N4PBY3_9GAMM</name>
<dbReference type="InterPro" id="IPR036937">
    <property type="entry name" value="Adhesion_dom_fimbrial_sf"/>
</dbReference>
<dbReference type="InterPro" id="IPR010546">
    <property type="entry name" value="DUF1120"/>
</dbReference>
<sequence>MSKILLSSVIAMTMGSVSAAVYAADSATLSLTGSISPSSCDVSLSAESIDFGRIPASSLDEEFNEMMSAPFNVSVTCDAATAVAVQAVDNRLSSAMSPAELESSMGVTFPALTEKHIFGLGNDSANEKVGAMVMTITEATLGGVANNNVLSSSDKSAWTMHRVSSTSSFPLAKDSYFALGKTVESISPAPVTNSNYTLKSGVFLKRAGKYPSGEEVNVDGNVTFSIVYL</sequence>
<dbReference type="InterPro" id="IPR008966">
    <property type="entry name" value="Adhesion_dom_sf"/>
</dbReference>
<comment type="caution">
    <text evidence="2">The sequence shown here is derived from an EMBL/GenBank/DDBJ whole genome shotgun (WGS) entry which is preliminary data.</text>
</comment>
<keyword evidence="1" id="KW-0732">Signal</keyword>
<feature type="chain" id="PRO_5017974900" evidence="1">
    <location>
        <begin position="20"/>
        <end position="229"/>
    </location>
</feature>
<proteinExistence type="predicted"/>
<protein>
    <submittedName>
        <fullName evidence="2">DUF1120 domain-containing protein</fullName>
    </submittedName>
</protein>
<dbReference type="SUPFAM" id="SSF49401">
    <property type="entry name" value="Bacterial adhesins"/>
    <property type="match status" value="1"/>
</dbReference>
<dbReference type="Proteomes" id="UP000281332">
    <property type="component" value="Unassembled WGS sequence"/>
</dbReference>
<evidence type="ECO:0000256" key="1">
    <source>
        <dbReference type="SAM" id="SignalP"/>
    </source>
</evidence>
<feature type="signal peptide" evidence="1">
    <location>
        <begin position="1"/>
        <end position="19"/>
    </location>
</feature>
<dbReference type="OrthoDB" id="6602106at2"/>
<reference evidence="2 3" key="1">
    <citation type="submission" date="2018-11" db="EMBL/GenBank/DDBJ databases">
        <title>Whole genome sequencing of Pantoea sp. RIT388.</title>
        <authorList>
            <person name="Gan H.M."/>
            <person name="Hudson A.O."/>
        </authorList>
    </citation>
    <scope>NUCLEOTIDE SEQUENCE [LARGE SCALE GENOMIC DNA]</scope>
    <source>
        <strain evidence="2 3">RIT388</strain>
    </source>
</reference>
<dbReference type="RefSeq" id="WP_123800839.1">
    <property type="nucleotide sequence ID" value="NZ_RMVG01000006.1"/>
</dbReference>
<dbReference type="Pfam" id="PF06551">
    <property type="entry name" value="DUF1120"/>
    <property type="match status" value="1"/>
</dbReference>
<organism evidence="2 3">
    <name type="scientific">Candidatus Pantoea deserta</name>
    <dbReference type="NCBI Taxonomy" id="1869313"/>
    <lineage>
        <taxon>Bacteria</taxon>
        <taxon>Pseudomonadati</taxon>
        <taxon>Pseudomonadota</taxon>
        <taxon>Gammaproteobacteria</taxon>
        <taxon>Enterobacterales</taxon>
        <taxon>Erwiniaceae</taxon>
        <taxon>Pantoea</taxon>
    </lineage>
</organism>
<accession>A0A3N4PBY3</accession>
<evidence type="ECO:0000313" key="2">
    <source>
        <dbReference type="EMBL" id="RPE01230.1"/>
    </source>
</evidence>
<dbReference type="GO" id="GO:0007155">
    <property type="term" value="P:cell adhesion"/>
    <property type="evidence" value="ECO:0007669"/>
    <property type="project" value="InterPro"/>
</dbReference>
<dbReference type="GO" id="GO:0009289">
    <property type="term" value="C:pilus"/>
    <property type="evidence" value="ECO:0007669"/>
    <property type="project" value="InterPro"/>
</dbReference>
<keyword evidence="3" id="KW-1185">Reference proteome</keyword>
<dbReference type="EMBL" id="RMVG01000006">
    <property type="protein sequence ID" value="RPE01230.1"/>
    <property type="molecule type" value="Genomic_DNA"/>
</dbReference>